<evidence type="ECO:0000313" key="2">
    <source>
        <dbReference type="EMBL" id="AKA87102.1"/>
    </source>
</evidence>
<dbReference type="PATRIC" id="fig|562.7071.peg.5307"/>
<dbReference type="AlphaFoldDB" id="A0A0C5EKK0"/>
<dbReference type="Gene3D" id="3.40.50.150">
    <property type="entry name" value="Vaccinia Virus protein VP39"/>
    <property type="match status" value="1"/>
</dbReference>
<accession>A0A0C5EKK0</accession>
<geneLocation type="plasmid" evidence="2">
    <name>pBK32533</name>
</geneLocation>
<organism evidence="2">
    <name type="scientific">Escherichia coli</name>
    <dbReference type="NCBI Taxonomy" id="562"/>
    <lineage>
        <taxon>Bacteria</taxon>
        <taxon>Pseudomonadati</taxon>
        <taxon>Pseudomonadota</taxon>
        <taxon>Gammaproteobacteria</taxon>
        <taxon>Enterobacterales</taxon>
        <taxon>Enterobacteriaceae</taxon>
        <taxon>Escherichia</taxon>
    </lineage>
</organism>
<dbReference type="InterPro" id="IPR013216">
    <property type="entry name" value="Methyltransf_11"/>
</dbReference>
<proteinExistence type="predicted"/>
<evidence type="ECO:0000259" key="1">
    <source>
        <dbReference type="Pfam" id="PF08241"/>
    </source>
</evidence>
<keyword evidence="2" id="KW-0614">Plasmid</keyword>
<dbReference type="Pfam" id="PF08241">
    <property type="entry name" value="Methyltransf_11"/>
    <property type="match status" value="1"/>
</dbReference>
<dbReference type="EMBL" id="KP345882">
    <property type="protein sequence ID" value="AKA87102.1"/>
    <property type="molecule type" value="Genomic_DNA"/>
</dbReference>
<feature type="domain" description="Methyltransferase type 11" evidence="1">
    <location>
        <begin position="181"/>
        <end position="229"/>
    </location>
</feature>
<dbReference type="RefSeq" id="WP_004196315.1">
    <property type="nucleotide sequence ID" value="NZ_BGXD01000023.1"/>
</dbReference>
<dbReference type="GO" id="GO:0008757">
    <property type="term" value="F:S-adenosylmethionine-dependent methyltransferase activity"/>
    <property type="evidence" value="ECO:0007669"/>
    <property type="project" value="InterPro"/>
</dbReference>
<protein>
    <recommendedName>
        <fullName evidence="1">Methyltransferase type 11 domain-containing protein</fullName>
    </recommendedName>
</protein>
<dbReference type="InterPro" id="IPR029063">
    <property type="entry name" value="SAM-dependent_MTases_sf"/>
</dbReference>
<dbReference type="SUPFAM" id="SSF53335">
    <property type="entry name" value="S-adenosyl-L-methionine-dependent methyltransferases"/>
    <property type="match status" value="1"/>
</dbReference>
<reference evidence="2" key="1">
    <citation type="journal article" date="2015" name="Antimicrob. Agents Chemother.">
        <title>Complete Sequence of a blaKPC-Harboring Cointegrate Plasmid Isolated from Escherichia coli.</title>
        <authorList>
            <person name="Chavda K.D."/>
            <person name="Chen L."/>
            <person name="Jacobs M.R."/>
            <person name="Rojtman A.D."/>
            <person name="Bonomo R.A."/>
            <person name="Kreiswirth B.N."/>
        </authorList>
    </citation>
    <scope>NUCLEOTIDE SEQUENCE</scope>
    <source>
        <strain evidence="2">BK32533</strain>
        <plasmid evidence="2">pBK32533</plasmid>
    </source>
</reference>
<sequence>MYKDSIQARREIARNFTALNYRVDPLHWQTLCMGVNRDLQAKKMRPNVPVPSRRKVIPFLKMMHQETGSMLKAILAFGFDGPWTSSGGSFRLAREIGFDIAHYAKNIHHKNGKVTFLEIGAAWAGFRAEECAGHQATISGLSGEFREQLGESVFLHFTNLTPWHASLPKGVTEHPYVTAAGLGALENRGVQAGEVDIIYSQAAAYFEQDYTAFLRSAARLLKEDGVLIFNHDPVLASAMDEVAWEHGLRLVRRKQMGGMNGAIARYHRLRSSPVSQMVFPGVKRAEDEEVVCESLVMSALRRNVEV</sequence>
<name>A0A0C5EKK0_ECOLX</name>